<evidence type="ECO:0000313" key="11">
    <source>
        <dbReference type="Proteomes" id="UP000053342"/>
    </source>
</evidence>
<feature type="transmembrane region" description="Helical" evidence="9">
    <location>
        <begin position="262"/>
        <end position="280"/>
    </location>
</feature>
<keyword evidence="7 9" id="KW-0472">Membrane</keyword>
<evidence type="ECO:0000256" key="6">
    <source>
        <dbReference type="ARBA" id="ARBA00023065"/>
    </source>
</evidence>
<dbReference type="Gene3D" id="1.20.1250.20">
    <property type="entry name" value="MFS general substrate transporter like domains"/>
    <property type="match status" value="2"/>
</dbReference>
<feature type="transmembrane region" description="Helical" evidence="9">
    <location>
        <begin position="89"/>
        <end position="108"/>
    </location>
</feature>
<feature type="transmembrane region" description="Helical" evidence="9">
    <location>
        <begin position="208"/>
        <end position="230"/>
    </location>
</feature>
<dbReference type="Pfam" id="PF07690">
    <property type="entry name" value="MFS_1"/>
    <property type="match status" value="2"/>
</dbReference>
<keyword evidence="11" id="KW-1185">Reference proteome</keyword>
<feature type="transmembrane region" description="Helical" evidence="9">
    <location>
        <begin position="52"/>
        <end position="69"/>
    </location>
</feature>
<feature type="transmembrane region" description="Helical" evidence="9">
    <location>
        <begin position="120"/>
        <end position="138"/>
    </location>
</feature>
<dbReference type="PANTHER" id="PTHR23501:SF87">
    <property type="entry name" value="SIDEROPHORE IRON TRANSPORTER 2"/>
    <property type="match status" value="1"/>
</dbReference>
<dbReference type="VEuPathDB" id="FungiDB:PV06_03452"/>
<dbReference type="FunFam" id="1.20.1250.20:FF:000197">
    <property type="entry name" value="Siderophore iron transporter 1"/>
    <property type="match status" value="1"/>
</dbReference>
<dbReference type="GeneID" id="27355526"/>
<dbReference type="EMBL" id="KN847334">
    <property type="protein sequence ID" value="KIW45029.1"/>
    <property type="molecule type" value="Genomic_DNA"/>
</dbReference>
<evidence type="ECO:0000256" key="1">
    <source>
        <dbReference type="ARBA" id="ARBA00004141"/>
    </source>
</evidence>
<evidence type="ECO:0000256" key="4">
    <source>
        <dbReference type="ARBA" id="ARBA00022692"/>
    </source>
</evidence>
<evidence type="ECO:0000313" key="10">
    <source>
        <dbReference type="EMBL" id="KIW45029.1"/>
    </source>
</evidence>
<keyword evidence="6" id="KW-0406">Ion transport</keyword>
<comment type="subcellular location">
    <subcellularLocation>
        <location evidence="1">Membrane</location>
        <topology evidence="1">Multi-pass membrane protein</topology>
    </subcellularLocation>
</comment>
<dbReference type="GO" id="GO:0006811">
    <property type="term" value="P:monoatomic ion transport"/>
    <property type="evidence" value="ECO:0007669"/>
    <property type="project" value="UniProtKB-KW"/>
</dbReference>
<evidence type="ECO:0000256" key="3">
    <source>
        <dbReference type="ARBA" id="ARBA00022448"/>
    </source>
</evidence>
<name>A0A0D2EAR6_9EURO</name>
<dbReference type="AlphaFoldDB" id="A0A0D2EAR6"/>
<keyword evidence="3" id="KW-0813">Transport</keyword>
<dbReference type="GO" id="GO:0022857">
    <property type="term" value="F:transmembrane transporter activity"/>
    <property type="evidence" value="ECO:0007669"/>
    <property type="project" value="InterPro"/>
</dbReference>
<evidence type="ECO:0000256" key="8">
    <source>
        <dbReference type="SAM" id="MobiDB-lite"/>
    </source>
</evidence>
<keyword evidence="4 9" id="KW-0812">Transmembrane</keyword>
<evidence type="ECO:0000256" key="7">
    <source>
        <dbReference type="ARBA" id="ARBA00023136"/>
    </source>
</evidence>
<accession>A0A0D2EAR6</accession>
<dbReference type="RefSeq" id="XP_016265245.1">
    <property type="nucleotide sequence ID" value="XM_016404240.1"/>
</dbReference>
<evidence type="ECO:0000256" key="2">
    <source>
        <dbReference type="ARBA" id="ARBA00008335"/>
    </source>
</evidence>
<feature type="transmembrane region" description="Helical" evidence="9">
    <location>
        <begin position="365"/>
        <end position="384"/>
    </location>
</feature>
<comment type="similarity">
    <text evidence="2">Belongs to the major facilitator superfamily.</text>
</comment>
<evidence type="ECO:0000256" key="5">
    <source>
        <dbReference type="ARBA" id="ARBA00022989"/>
    </source>
</evidence>
<dbReference type="InterPro" id="IPR011701">
    <property type="entry name" value="MFS"/>
</dbReference>
<feature type="transmembrane region" description="Helical" evidence="9">
    <location>
        <begin position="453"/>
        <end position="480"/>
    </location>
</feature>
<reference evidence="10 11" key="1">
    <citation type="submission" date="2015-01" db="EMBL/GenBank/DDBJ databases">
        <title>The Genome Sequence of Exophiala oligosperma CBS72588.</title>
        <authorList>
            <consortium name="The Broad Institute Genomics Platform"/>
            <person name="Cuomo C."/>
            <person name="de Hoog S."/>
            <person name="Gorbushina A."/>
            <person name="Stielow B."/>
            <person name="Teixiera M."/>
            <person name="Abouelleil A."/>
            <person name="Chapman S.B."/>
            <person name="Priest M."/>
            <person name="Young S.K."/>
            <person name="Wortman J."/>
            <person name="Nusbaum C."/>
            <person name="Birren B."/>
        </authorList>
    </citation>
    <scope>NUCLEOTIDE SEQUENCE [LARGE SCALE GENOMIC DNA]</scope>
    <source>
        <strain evidence="10 11">CBS 72588</strain>
    </source>
</reference>
<proteinExistence type="inferred from homology"/>
<dbReference type="PANTHER" id="PTHR23501">
    <property type="entry name" value="MAJOR FACILITATOR SUPERFAMILY"/>
    <property type="match status" value="1"/>
</dbReference>
<dbReference type="OrthoDB" id="4116485at2759"/>
<evidence type="ECO:0008006" key="12">
    <source>
        <dbReference type="Google" id="ProtNLM"/>
    </source>
</evidence>
<dbReference type="GO" id="GO:0005886">
    <property type="term" value="C:plasma membrane"/>
    <property type="evidence" value="ECO:0007669"/>
    <property type="project" value="TreeGrafter"/>
</dbReference>
<dbReference type="InterPro" id="IPR036259">
    <property type="entry name" value="MFS_trans_sf"/>
</dbReference>
<feature type="transmembrane region" description="Helical" evidence="9">
    <location>
        <begin position="292"/>
        <end position="310"/>
    </location>
</feature>
<feature type="transmembrane region" description="Helical" evidence="9">
    <location>
        <begin position="533"/>
        <end position="552"/>
    </location>
</feature>
<dbReference type="SUPFAM" id="SSF103473">
    <property type="entry name" value="MFS general substrate transporter"/>
    <property type="match status" value="1"/>
</dbReference>
<evidence type="ECO:0000256" key="9">
    <source>
        <dbReference type="SAM" id="Phobius"/>
    </source>
</evidence>
<feature type="region of interest" description="Disordered" evidence="8">
    <location>
        <begin position="577"/>
        <end position="600"/>
    </location>
</feature>
<organism evidence="10 11">
    <name type="scientific">Exophiala oligosperma</name>
    <dbReference type="NCBI Taxonomy" id="215243"/>
    <lineage>
        <taxon>Eukaryota</taxon>
        <taxon>Fungi</taxon>
        <taxon>Dikarya</taxon>
        <taxon>Ascomycota</taxon>
        <taxon>Pezizomycotina</taxon>
        <taxon>Eurotiomycetes</taxon>
        <taxon>Chaetothyriomycetidae</taxon>
        <taxon>Chaetothyriales</taxon>
        <taxon>Herpotrichiellaceae</taxon>
        <taxon>Exophiala</taxon>
    </lineage>
</organism>
<dbReference type="Proteomes" id="UP000053342">
    <property type="component" value="Unassembled WGS sequence"/>
</dbReference>
<sequence length="600" mass="64715">MASTDHGDLKDLPRATPEQLELQSSQKSGSQQGQLAGLSTIGAVKKTWSVKTIWLLWTSAVLVSFAISYDQQTFSTYQPYAASEFGHLGLLSSVAVVQNVVAVIQQPLAKLADVYGRLPLLCACVLLATLGEILLASAHNMQTFAGAQVFFTIGIVGLHLLLVILAGDSSDLRHRALMNVVPYAPGLVTAWVASSVTSAVLNDTTWRWGYGVFAIIIPVISIPLLGTLLYNQRKAAKSHNIETASGRRLQHHLHVLRQLDPIGLILFIAAMALILVPITLASSATNAWKSGHIIAMIVLGVCLLVAFICWECKWAQWPVIPVGILRERTVSFGVIACIFDYGSWYTTSAYLYTYLLVVRNLSVRAATNVSIIIPFCAVIGQLGAGVAAKYFGRYKWISIFGVGMKVLGLGLMLRYREESPLASLAVAQVLQGLGEGVFNTIITGMQASVTEKLLASIVAAFVTFCGLGGAIGSAIGGGIWTNVLPNRLVARLPTSLQAEIPQIYGSAVIAIQYPWGTAERTAINAAYDDTMRILIIVALVLASVELLTVSLLKDLDLRTVDKSRDYDGMVIGKTARQTAQAKEADDEPMEMENTVQRVRG</sequence>
<protein>
    <recommendedName>
        <fullName evidence="12">Major facilitator superfamily (MFS) profile domain-containing protein</fullName>
    </recommendedName>
</protein>
<feature type="transmembrane region" description="Helical" evidence="9">
    <location>
        <begin position="144"/>
        <end position="165"/>
    </location>
</feature>
<keyword evidence="5 9" id="KW-1133">Transmembrane helix</keyword>
<gene>
    <name evidence="10" type="ORF">PV06_03452</name>
</gene>
<dbReference type="HOGENOM" id="CLU_012970_2_0_1"/>
<feature type="transmembrane region" description="Helical" evidence="9">
    <location>
        <begin position="177"/>
        <end position="196"/>
    </location>
</feature>
<feature type="transmembrane region" description="Helical" evidence="9">
    <location>
        <begin position="330"/>
        <end position="353"/>
    </location>
</feature>